<reference evidence="2" key="1">
    <citation type="submission" date="2017-09" db="EMBL/GenBank/DDBJ databases">
        <title>The Reconstruction of 2,631 Draft Metagenome-Assembled Genomes from the Global Oceans.</title>
        <authorList>
            <person name="Tully B.J."/>
            <person name="Graham E.D."/>
            <person name="Heidelberg J.F."/>
        </authorList>
    </citation>
    <scope>NUCLEOTIDE SEQUENCE [LARGE SCALE GENOMIC DNA]</scope>
</reference>
<sequence length="110" mass="12701">MSRLEFEGRVEIVGSEKDQLVLVGEGSAIHLQFTRLATLRKLQPSWKFLIQHRQAMAFNLDKLRLPIRVSIAQQEIASLSPEERPNWLARLIGLPYGKIRWQRLLKSLLG</sequence>
<dbReference type="AlphaFoldDB" id="A0A2D6YJK3"/>
<gene>
    <name evidence="1" type="ORF">CMN54_08095</name>
</gene>
<evidence type="ECO:0000313" key="1">
    <source>
        <dbReference type="EMBL" id="MAH63387.1"/>
    </source>
</evidence>
<protein>
    <submittedName>
        <fullName evidence="1">Uncharacterized protein</fullName>
    </submittedName>
</protein>
<name>A0A2D6YJK3_9DELT</name>
<dbReference type="EMBL" id="NZEX01000091">
    <property type="protein sequence ID" value="MAH63387.1"/>
    <property type="molecule type" value="Genomic_DNA"/>
</dbReference>
<comment type="caution">
    <text evidence="1">The sequence shown here is derived from an EMBL/GenBank/DDBJ whole genome shotgun (WGS) entry which is preliminary data.</text>
</comment>
<dbReference type="Proteomes" id="UP000226525">
    <property type="component" value="Unassembled WGS sequence"/>
</dbReference>
<evidence type="ECO:0000313" key="2">
    <source>
        <dbReference type="Proteomes" id="UP000226525"/>
    </source>
</evidence>
<organism evidence="1 2">
    <name type="scientific">SAR324 cluster bacterium</name>
    <dbReference type="NCBI Taxonomy" id="2024889"/>
    <lineage>
        <taxon>Bacteria</taxon>
        <taxon>Deltaproteobacteria</taxon>
        <taxon>SAR324 cluster</taxon>
    </lineage>
</organism>
<proteinExistence type="predicted"/>
<accession>A0A2D6YJK3</accession>